<sequence>MCAGTRAAATQSRSRACDCARVGCRTALQPNVMSSRLRPPLLLYYARFRKAADAERSIFKVCIEDLGQ</sequence>
<comment type="caution">
    <text evidence="1">The sequence shown here is derived from an EMBL/GenBank/DDBJ whole genome shotgun (WGS) entry which is preliminary data.</text>
</comment>
<evidence type="ECO:0000313" key="1">
    <source>
        <dbReference type="EMBL" id="CAK1546033.1"/>
    </source>
</evidence>
<keyword evidence="2" id="KW-1185">Reference proteome</keyword>
<dbReference type="AlphaFoldDB" id="A0AAV1JDC4"/>
<organism evidence="1 2">
    <name type="scientific">Leptosia nina</name>
    <dbReference type="NCBI Taxonomy" id="320188"/>
    <lineage>
        <taxon>Eukaryota</taxon>
        <taxon>Metazoa</taxon>
        <taxon>Ecdysozoa</taxon>
        <taxon>Arthropoda</taxon>
        <taxon>Hexapoda</taxon>
        <taxon>Insecta</taxon>
        <taxon>Pterygota</taxon>
        <taxon>Neoptera</taxon>
        <taxon>Endopterygota</taxon>
        <taxon>Lepidoptera</taxon>
        <taxon>Glossata</taxon>
        <taxon>Ditrysia</taxon>
        <taxon>Papilionoidea</taxon>
        <taxon>Pieridae</taxon>
        <taxon>Pierinae</taxon>
        <taxon>Leptosia</taxon>
    </lineage>
</organism>
<dbReference type="EMBL" id="CAVLEF010000007">
    <property type="protein sequence ID" value="CAK1546033.1"/>
    <property type="molecule type" value="Genomic_DNA"/>
</dbReference>
<accession>A0AAV1JDC4</accession>
<name>A0AAV1JDC4_9NEOP</name>
<protein>
    <submittedName>
        <fullName evidence="1">Uncharacterized protein</fullName>
    </submittedName>
</protein>
<proteinExistence type="predicted"/>
<dbReference type="Proteomes" id="UP001497472">
    <property type="component" value="Unassembled WGS sequence"/>
</dbReference>
<reference evidence="1 2" key="1">
    <citation type="submission" date="2023-11" db="EMBL/GenBank/DDBJ databases">
        <authorList>
            <person name="Okamura Y."/>
        </authorList>
    </citation>
    <scope>NUCLEOTIDE SEQUENCE [LARGE SCALE GENOMIC DNA]</scope>
</reference>
<gene>
    <name evidence="1" type="ORF">LNINA_LOCUS5640</name>
</gene>
<evidence type="ECO:0000313" key="2">
    <source>
        <dbReference type="Proteomes" id="UP001497472"/>
    </source>
</evidence>